<dbReference type="PROSITE" id="PS50011">
    <property type="entry name" value="PROTEIN_KINASE_DOM"/>
    <property type="match status" value="1"/>
</dbReference>
<evidence type="ECO:0000259" key="6">
    <source>
        <dbReference type="PROSITE" id="PS50011"/>
    </source>
</evidence>
<dbReference type="SUPFAM" id="SSF56112">
    <property type="entry name" value="Protein kinase-like (PK-like)"/>
    <property type="match status" value="1"/>
</dbReference>
<feature type="compositionally biased region" description="Pro residues" evidence="5">
    <location>
        <begin position="400"/>
        <end position="410"/>
    </location>
</feature>
<comment type="caution">
    <text evidence="7">The sequence shown here is derived from an EMBL/GenBank/DDBJ whole genome shotgun (WGS) entry which is preliminary data.</text>
</comment>
<dbReference type="PANTHER" id="PTHR43289:SF34">
    <property type="entry name" value="SERINE_THREONINE-PROTEIN KINASE YBDM-RELATED"/>
    <property type="match status" value="1"/>
</dbReference>
<dbReference type="Gene3D" id="3.30.200.20">
    <property type="entry name" value="Phosphorylase Kinase, domain 1"/>
    <property type="match status" value="1"/>
</dbReference>
<feature type="region of interest" description="Disordered" evidence="5">
    <location>
        <begin position="281"/>
        <end position="316"/>
    </location>
</feature>
<keyword evidence="4" id="KW-0067">ATP-binding</keyword>
<dbReference type="Pfam" id="PF00069">
    <property type="entry name" value="Pkinase"/>
    <property type="match status" value="1"/>
</dbReference>
<dbReference type="PROSITE" id="PS00108">
    <property type="entry name" value="PROTEIN_KINASE_ST"/>
    <property type="match status" value="1"/>
</dbReference>
<feature type="region of interest" description="Disordered" evidence="5">
    <location>
        <begin position="342"/>
        <end position="417"/>
    </location>
</feature>
<proteinExistence type="predicted"/>
<evidence type="ECO:0000313" key="7">
    <source>
        <dbReference type="EMBL" id="GAA4226992.1"/>
    </source>
</evidence>
<protein>
    <recommendedName>
        <fullName evidence="6">Protein kinase domain-containing protein</fullName>
    </recommendedName>
</protein>
<organism evidence="7 8">
    <name type="scientific">Actinomadura meridiana</name>
    <dbReference type="NCBI Taxonomy" id="559626"/>
    <lineage>
        <taxon>Bacteria</taxon>
        <taxon>Bacillati</taxon>
        <taxon>Actinomycetota</taxon>
        <taxon>Actinomycetes</taxon>
        <taxon>Streptosporangiales</taxon>
        <taxon>Thermomonosporaceae</taxon>
        <taxon>Actinomadura</taxon>
    </lineage>
</organism>
<dbReference type="PANTHER" id="PTHR43289">
    <property type="entry name" value="MITOGEN-ACTIVATED PROTEIN KINASE KINASE KINASE 20-RELATED"/>
    <property type="match status" value="1"/>
</dbReference>
<keyword evidence="8" id="KW-1185">Reference proteome</keyword>
<dbReference type="SMART" id="SM00220">
    <property type="entry name" value="S_TKc"/>
    <property type="match status" value="1"/>
</dbReference>
<evidence type="ECO:0000313" key="8">
    <source>
        <dbReference type="Proteomes" id="UP001501710"/>
    </source>
</evidence>
<dbReference type="EMBL" id="BAABAS010000004">
    <property type="protein sequence ID" value="GAA4226992.1"/>
    <property type="molecule type" value="Genomic_DNA"/>
</dbReference>
<keyword evidence="1" id="KW-0808">Transferase</keyword>
<keyword evidence="3" id="KW-0418">Kinase</keyword>
<dbReference type="Gene3D" id="1.10.510.10">
    <property type="entry name" value="Transferase(Phosphotransferase) domain 1"/>
    <property type="match status" value="1"/>
</dbReference>
<gene>
    <name evidence="7" type="ORF">GCM10022254_13540</name>
</gene>
<name>A0ABP8BUV5_9ACTN</name>
<dbReference type="Proteomes" id="UP001501710">
    <property type="component" value="Unassembled WGS sequence"/>
</dbReference>
<keyword evidence="2" id="KW-0547">Nucleotide-binding</keyword>
<feature type="domain" description="Protein kinase" evidence="6">
    <location>
        <begin position="19"/>
        <end position="272"/>
    </location>
</feature>
<dbReference type="InterPro" id="IPR011009">
    <property type="entry name" value="Kinase-like_dom_sf"/>
</dbReference>
<evidence type="ECO:0000256" key="4">
    <source>
        <dbReference type="ARBA" id="ARBA00022840"/>
    </source>
</evidence>
<evidence type="ECO:0000256" key="5">
    <source>
        <dbReference type="SAM" id="MobiDB-lite"/>
    </source>
</evidence>
<accession>A0ABP8BUV5</accession>
<sequence>MNSDAHPLHPHDPTRLGRYELLGRLGSGAQGTVYLGVGPEGERVAVKLLRVQFDDDDTARARFVREAEVAKQVARFCTAQFLDAEVAGDNPYLVSEYVPGEALARAVARDGPLTGGTLDRLAVSTASALTAIHRAGIVHRDLKPHNVLLGPDGPRVIDFGLSRVLDAASAVSSRAVGTPAYMAPEQVSGRDVGAAGDVFAWGATMTFAATGRPPFGSDTIPAVMYRVLHHEPDLGGLDGELRDLVGAALAKDPAARPTAAQLLLRLVGHAEAYDTPAAGAASPALPVPGGAGGDTLPPTATNPAPSPRGRRRKVRWAAATAAGAAVVAATAAVAGYTLLDRSDDPTGGGGQVTAPESTAAPSTAPTSATPSHTRSGRGPTSTAPGRPVPGGTRPTDDDGPPPSSDPPPKPVVLGSPSPAKYCAARERDAVFRTGKWYCVPRDGDIGVDTPISMTAVCASQYASDAEARLRGDASVPSDWDCYVLK</sequence>
<dbReference type="CDD" id="cd14014">
    <property type="entry name" value="STKc_PknB_like"/>
    <property type="match status" value="1"/>
</dbReference>
<dbReference type="RefSeq" id="WP_344891453.1">
    <property type="nucleotide sequence ID" value="NZ_BAABAS010000004.1"/>
</dbReference>
<dbReference type="InterPro" id="IPR000719">
    <property type="entry name" value="Prot_kinase_dom"/>
</dbReference>
<reference evidence="8" key="1">
    <citation type="journal article" date="2019" name="Int. J. Syst. Evol. Microbiol.">
        <title>The Global Catalogue of Microorganisms (GCM) 10K type strain sequencing project: providing services to taxonomists for standard genome sequencing and annotation.</title>
        <authorList>
            <consortium name="The Broad Institute Genomics Platform"/>
            <consortium name="The Broad Institute Genome Sequencing Center for Infectious Disease"/>
            <person name="Wu L."/>
            <person name="Ma J."/>
        </authorList>
    </citation>
    <scope>NUCLEOTIDE SEQUENCE [LARGE SCALE GENOMIC DNA]</scope>
    <source>
        <strain evidence="8">JCM 17440</strain>
    </source>
</reference>
<feature type="compositionally biased region" description="Low complexity" evidence="5">
    <location>
        <begin position="353"/>
        <end position="371"/>
    </location>
</feature>
<evidence type="ECO:0000256" key="1">
    <source>
        <dbReference type="ARBA" id="ARBA00022679"/>
    </source>
</evidence>
<dbReference type="InterPro" id="IPR008271">
    <property type="entry name" value="Ser/Thr_kinase_AS"/>
</dbReference>
<evidence type="ECO:0000256" key="3">
    <source>
        <dbReference type="ARBA" id="ARBA00022777"/>
    </source>
</evidence>
<evidence type="ECO:0000256" key="2">
    <source>
        <dbReference type="ARBA" id="ARBA00022741"/>
    </source>
</evidence>